<dbReference type="Proteomes" id="UP001165960">
    <property type="component" value="Unassembled WGS sequence"/>
</dbReference>
<accession>A0ACC2SPD6</accession>
<evidence type="ECO:0000313" key="1">
    <source>
        <dbReference type="EMBL" id="KAJ9064210.1"/>
    </source>
</evidence>
<name>A0ACC2SPD6_9FUNG</name>
<keyword evidence="2" id="KW-1185">Reference proteome</keyword>
<dbReference type="EMBL" id="QTSX02004510">
    <property type="protein sequence ID" value="KAJ9064210.1"/>
    <property type="molecule type" value="Genomic_DNA"/>
</dbReference>
<protein>
    <submittedName>
        <fullName evidence="1">Uncharacterized protein</fullName>
    </submittedName>
</protein>
<organism evidence="1 2">
    <name type="scientific">Entomophthora muscae</name>
    <dbReference type="NCBI Taxonomy" id="34485"/>
    <lineage>
        <taxon>Eukaryota</taxon>
        <taxon>Fungi</taxon>
        <taxon>Fungi incertae sedis</taxon>
        <taxon>Zoopagomycota</taxon>
        <taxon>Entomophthoromycotina</taxon>
        <taxon>Entomophthoromycetes</taxon>
        <taxon>Entomophthorales</taxon>
        <taxon>Entomophthoraceae</taxon>
        <taxon>Entomophthora</taxon>
    </lineage>
</organism>
<proteinExistence type="predicted"/>
<evidence type="ECO:0000313" key="2">
    <source>
        <dbReference type="Proteomes" id="UP001165960"/>
    </source>
</evidence>
<gene>
    <name evidence="1" type="ORF">DSO57_1032813</name>
</gene>
<sequence length="74" mass="7724">MFFIAFTSVKQSPGFTFAASGAPTPWLVALTPDPARREGFILGPTGAWLTLALDRSLGILVKAQVAPTSSAMTA</sequence>
<comment type="caution">
    <text evidence="1">The sequence shown here is derived from an EMBL/GenBank/DDBJ whole genome shotgun (WGS) entry which is preliminary data.</text>
</comment>
<reference evidence="1" key="1">
    <citation type="submission" date="2022-04" db="EMBL/GenBank/DDBJ databases">
        <title>Genome of the entomopathogenic fungus Entomophthora muscae.</title>
        <authorList>
            <person name="Elya C."/>
            <person name="Lovett B.R."/>
            <person name="Lee E."/>
            <person name="Macias A.M."/>
            <person name="Hajek A.E."/>
            <person name="De Bivort B.L."/>
            <person name="Kasson M.T."/>
            <person name="De Fine Licht H.H."/>
            <person name="Stajich J.E."/>
        </authorList>
    </citation>
    <scope>NUCLEOTIDE SEQUENCE</scope>
    <source>
        <strain evidence="1">Berkeley</strain>
    </source>
</reference>